<evidence type="ECO:0000313" key="3">
    <source>
        <dbReference type="Proteomes" id="UP000321523"/>
    </source>
</evidence>
<dbReference type="RefSeq" id="WP_052832267.1">
    <property type="nucleotide sequence ID" value="NZ_BJYZ01000035.1"/>
</dbReference>
<dbReference type="Proteomes" id="UP000321523">
    <property type="component" value="Unassembled WGS sequence"/>
</dbReference>
<evidence type="ECO:0000313" key="2">
    <source>
        <dbReference type="EMBL" id="GEO42084.1"/>
    </source>
</evidence>
<evidence type="ECO:0000256" key="1">
    <source>
        <dbReference type="SAM" id="SignalP"/>
    </source>
</evidence>
<keyword evidence="1" id="KW-0732">Signal</keyword>
<dbReference type="InterPro" id="IPR007332">
    <property type="entry name" value="DUF411"/>
</dbReference>
<keyword evidence="3" id="KW-1185">Reference proteome</keyword>
<name>A0A512E033_9PROT</name>
<proteinExistence type="predicted"/>
<protein>
    <submittedName>
        <fullName evidence="2">Metal-binding protein</fullName>
    </submittedName>
</protein>
<dbReference type="EMBL" id="BJYZ01000035">
    <property type="protein sequence ID" value="GEO42084.1"/>
    <property type="molecule type" value="Genomic_DNA"/>
</dbReference>
<dbReference type="AlphaFoldDB" id="A0A512E033"/>
<comment type="caution">
    <text evidence="2">The sequence shown here is derived from an EMBL/GenBank/DDBJ whole genome shotgun (WGS) entry which is preliminary data.</text>
</comment>
<sequence>MRSKFAKSLHTAASAAMLAGLLLSGTGIPALASDVVDVWKSPSCGCCTGWVKHMQASGFEVKTHDIEDVDPVKRANGVPEPLHSCHTATIGGYVLEGHVPAADVRRLLAERPKATGLSVPGMPADAPGMDMNMGEPYQVILFGQPGGKPAVYANH</sequence>
<accession>A0A512E033</accession>
<dbReference type="Pfam" id="PF04214">
    <property type="entry name" value="DUF411"/>
    <property type="match status" value="1"/>
</dbReference>
<reference evidence="2 3" key="1">
    <citation type="submission" date="2019-07" db="EMBL/GenBank/DDBJ databases">
        <title>Whole genome shotgun sequence of Skermanella aerolata NBRC 106429.</title>
        <authorList>
            <person name="Hosoyama A."/>
            <person name="Uohara A."/>
            <person name="Ohji S."/>
            <person name="Ichikawa N."/>
        </authorList>
    </citation>
    <scope>NUCLEOTIDE SEQUENCE [LARGE SCALE GENOMIC DNA]</scope>
    <source>
        <strain evidence="2 3">NBRC 106429</strain>
    </source>
</reference>
<gene>
    <name evidence="2" type="ORF">SAE02_62320</name>
</gene>
<organism evidence="2 3">
    <name type="scientific">Skermanella aerolata</name>
    <dbReference type="NCBI Taxonomy" id="393310"/>
    <lineage>
        <taxon>Bacteria</taxon>
        <taxon>Pseudomonadati</taxon>
        <taxon>Pseudomonadota</taxon>
        <taxon>Alphaproteobacteria</taxon>
        <taxon>Rhodospirillales</taxon>
        <taxon>Azospirillaceae</taxon>
        <taxon>Skermanella</taxon>
    </lineage>
</organism>
<feature type="chain" id="PRO_5022048716" evidence="1">
    <location>
        <begin position="33"/>
        <end position="155"/>
    </location>
</feature>
<feature type="signal peptide" evidence="1">
    <location>
        <begin position="1"/>
        <end position="32"/>
    </location>
</feature>
<dbReference type="OrthoDB" id="14727at2"/>